<evidence type="ECO:0000256" key="14">
    <source>
        <dbReference type="RuleBase" id="RU361240"/>
    </source>
</evidence>
<evidence type="ECO:0000256" key="6">
    <source>
        <dbReference type="ARBA" id="ARBA00022525"/>
    </source>
</evidence>
<evidence type="ECO:0000259" key="16">
    <source>
        <dbReference type="Pfam" id="PF02225"/>
    </source>
</evidence>
<dbReference type="GO" id="GO:0005576">
    <property type="term" value="C:extracellular region"/>
    <property type="evidence" value="ECO:0007669"/>
    <property type="project" value="UniProtKB-SubCell"/>
</dbReference>
<feature type="compositionally biased region" description="Basic residues" evidence="15">
    <location>
        <begin position="490"/>
        <end position="499"/>
    </location>
</feature>
<dbReference type="GO" id="GO:0046872">
    <property type="term" value="F:metal ion binding"/>
    <property type="evidence" value="ECO:0007669"/>
    <property type="project" value="UniProtKB-KW"/>
</dbReference>
<sequence length="507" mass="54401">MQLQQLVFSLLSVASVARALTVLTTPTPSADRLPLAQSDKLRRVLTRKALLKHANKFLKFSQTDPDGNRGFGGVGHNLTANYLYNTFSTGDMADYYTVEKQMFIHEYAYGTTKVIIEGQTHESSYFTYSPSTDGELKLPLGLAANLGCTPEDYPDLTGKIALISRGTCEFGLKSVLAGKAGAQGILIYNNVPGIANGGTYGSPVRELGPYVPGAMISQADGLTLVADLKAGPVTATFNVEALSENRTTFNVIAQTKGGDQKNVVALGGHTDSVGAGPGINDNGSGTIGILEVAKALTKYSVNNAVRFCFWSAEEFGLVGSAKYVESLPTKELDKIALYLNFDMIASPNYVYFVYDGDGSASNLTGPAGSDKIKHMFEEHFLNVGWKVKPTAFNGRSDYGPFIEVGIPSGGLFTGAEGVKTAEEAAYYGGKAGAWYDPNYHRAGDNVKNCDLNAWITNTKAIAHSVATYACSTESIPKRAPAKAKREFRPKAKSHMHHSHCGHEDLLE</sequence>
<keyword evidence="13" id="KW-0325">Glycoprotein</keyword>
<dbReference type="GO" id="GO:0006508">
    <property type="term" value="P:proteolysis"/>
    <property type="evidence" value="ECO:0007669"/>
    <property type="project" value="UniProtKB-KW"/>
</dbReference>
<feature type="chain" id="PRO_5017849539" description="Peptide hydrolase" evidence="14">
    <location>
        <begin position="20"/>
        <end position="507"/>
    </location>
</feature>
<dbReference type="Gene3D" id="3.50.30.30">
    <property type="match status" value="1"/>
</dbReference>
<feature type="domain" description="Peptidase M28" evidence="17">
    <location>
        <begin position="250"/>
        <end position="463"/>
    </location>
</feature>
<keyword evidence="19" id="KW-1185">Reference proteome</keyword>
<dbReference type="GO" id="GO:0008235">
    <property type="term" value="F:metalloexopeptidase activity"/>
    <property type="evidence" value="ECO:0007669"/>
    <property type="project" value="InterPro"/>
</dbReference>
<evidence type="ECO:0000256" key="3">
    <source>
        <dbReference type="ARBA" id="ARBA00005957"/>
    </source>
</evidence>
<evidence type="ECO:0000256" key="13">
    <source>
        <dbReference type="ARBA" id="ARBA00023180"/>
    </source>
</evidence>
<evidence type="ECO:0000256" key="12">
    <source>
        <dbReference type="ARBA" id="ARBA00023049"/>
    </source>
</evidence>
<dbReference type="Pfam" id="PF04389">
    <property type="entry name" value="Peptidase_M28"/>
    <property type="match status" value="1"/>
</dbReference>
<dbReference type="EMBL" id="ML121560">
    <property type="protein sequence ID" value="RPB21343.1"/>
    <property type="molecule type" value="Genomic_DNA"/>
</dbReference>
<name>A0A3N4LEP0_9PEZI</name>
<dbReference type="FunCoup" id="A0A3N4LEP0">
    <property type="interactions" value="29"/>
</dbReference>
<evidence type="ECO:0000313" key="18">
    <source>
        <dbReference type="EMBL" id="RPB21343.1"/>
    </source>
</evidence>
<accession>A0A3N4LEP0</accession>
<dbReference type="PANTHER" id="PTHR12147">
    <property type="entry name" value="METALLOPEPTIDASE M28 FAMILY MEMBER"/>
    <property type="match status" value="1"/>
</dbReference>
<evidence type="ECO:0000256" key="15">
    <source>
        <dbReference type="SAM" id="MobiDB-lite"/>
    </source>
</evidence>
<dbReference type="GO" id="GO:0004177">
    <property type="term" value="F:aminopeptidase activity"/>
    <property type="evidence" value="ECO:0007669"/>
    <property type="project" value="UniProtKB-KW"/>
</dbReference>
<dbReference type="InterPro" id="IPR003137">
    <property type="entry name" value="PA_domain"/>
</dbReference>
<dbReference type="PANTHER" id="PTHR12147:SF57">
    <property type="entry name" value="PEPTIDE HYDROLASE"/>
    <property type="match status" value="1"/>
</dbReference>
<dbReference type="InParanoid" id="A0A3N4LEP0"/>
<evidence type="ECO:0000313" key="19">
    <source>
        <dbReference type="Proteomes" id="UP000267821"/>
    </source>
</evidence>
<evidence type="ECO:0000256" key="8">
    <source>
        <dbReference type="ARBA" id="ARBA00022723"/>
    </source>
</evidence>
<keyword evidence="6" id="KW-0964">Secreted</keyword>
<keyword evidence="5" id="KW-0031">Aminopeptidase</keyword>
<dbReference type="EC" id="3.4.-.-" evidence="14"/>
<keyword evidence="12" id="KW-0482">Metalloprotease</keyword>
<dbReference type="FunFam" id="3.40.630.10:FF:000054">
    <property type="entry name" value="Peptide hydrolase"/>
    <property type="match status" value="1"/>
</dbReference>
<dbReference type="Gene3D" id="3.40.630.10">
    <property type="entry name" value="Zn peptidases"/>
    <property type="match status" value="1"/>
</dbReference>
<proteinExistence type="inferred from homology"/>
<gene>
    <name evidence="18" type="ORF">L211DRAFT_840777</name>
</gene>
<comment type="cofactor">
    <cofactor evidence="1">
        <name>Zn(2+)</name>
        <dbReference type="ChEBI" id="CHEBI:29105"/>
    </cofactor>
</comment>
<keyword evidence="10 14" id="KW-0378">Hydrolase</keyword>
<evidence type="ECO:0000256" key="7">
    <source>
        <dbReference type="ARBA" id="ARBA00022670"/>
    </source>
</evidence>
<dbReference type="InterPro" id="IPR046450">
    <property type="entry name" value="PA_dom_sf"/>
</dbReference>
<dbReference type="SUPFAM" id="SSF53187">
    <property type="entry name" value="Zn-dependent exopeptidases"/>
    <property type="match status" value="1"/>
</dbReference>
<evidence type="ECO:0000256" key="2">
    <source>
        <dbReference type="ARBA" id="ARBA00004613"/>
    </source>
</evidence>
<keyword evidence="7 14" id="KW-0645">Protease</keyword>
<dbReference type="Pfam" id="PF02225">
    <property type="entry name" value="PA"/>
    <property type="match status" value="1"/>
</dbReference>
<dbReference type="OrthoDB" id="10013407at2759"/>
<evidence type="ECO:0000256" key="10">
    <source>
        <dbReference type="ARBA" id="ARBA00022801"/>
    </source>
</evidence>
<dbReference type="CDD" id="cd02130">
    <property type="entry name" value="PA_ScAPY_like"/>
    <property type="match status" value="1"/>
</dbReference>
<dbReference type="SUPFAM" id="SSF52025">
    <property type="entry name" value="PA domain"/>
    <property type="match status" value="1"/>
</dbReference>
<comment type="subcellular location">
    <subcellularLocation>
        <location evidence="2">Secreted</location>
    </subcellularLocation>
</comment>
<dbReference type="CDD" id="cd03876">
    <property type="entry name" value="M28_SGAP_like"/>
    <property type="match status" value="1"/>
</dbReference>
<evidence type="ECO:0000256" key="5">
    <source>
        <dbReference type="ARBA" id="ARBA00022438"/>
    </source>
</evidence>
<organism evidence="18 19">
    <name type="scientific">Terfezia boudieri ATCC MYA-4762</name>
    <dbReference type="NCBI Taxonomy" id="1051890"/>
    <lineage>
        <taxon>Eukaryota</taxon>
        <taxon>Fungi</taxon>
        <taxon>Dikarya</taxon>
        <taxon>Ascomycota</taxon>
        <taxon>Pezizomycotina</taxon>
        <taxon>Pezizomycetes</taxon>
        <taxon>Pezizales</taxon>
        <taxon>Pezizaceae</taxon>
        <taxon>Terfezia</taxon>
    </lineage>
</organism>
<keyword evidence="11 14" id="KW-0862">Zinc</keyword>
<dbReference type="Proteomes" id="UP000267821">
    <property type="component" value="Unassembled WGS sequence"/>
</dbReference>
<feature type="region of interest" description="Disordered" evidence="15">
    <location>
        <begin position="479"/>
        <end position="507"/>
    </location>
</feature>
<evidence type="ECO:0000259" key="17">
    <source>
        <dbReference type="Pfam" id="PF04389"/>
    </source>
</evidence>
<comment type="similarity">
    <text evidence="3">Belongs to the peptidase M28 family. M28A subfamily.</text>
</comment>
<feature type="domain" description="PA" evidence="16">
    <location>
        <begin position="140"/>
        <end position="224"/>
    </location>
</feature>
<comment type="subunit">
    <text evidence="4">Monomer.</text>
</comment>
<dbReference type="InterPro" id="IPR045175">
    <property type="entry name" value="M28_fam"/>
</dbReference>
<protein>
    <recommendedName>
        <fullName evidence="14">Peptide hydrolase</fullName>
        <ecNumber evidence="14">3.4.-.-</ecNumber>
    </recommendedName>
</protein>
<dbReference type="InterPro" id="IPR041756">
    <property type="entry name" value="M28_SGAP-like"/>
</dbReference>
<dbReference type="AlphaFoldDB" id="A0A3N4LEP0"/>
<evidence type="ECO:0000256" key="9">
    <source>
        <dbReference type="ARBA" id="ARBA00022729"/>
    </source>
</evidence>
<keyword evidence="8 14" id="KW-0479">Metal-binding</keyword>
<evidence type="ECO:0000256" key="4">
    <source>
        <dbReference type="ARBA" id="ARBA00011245"/>
    </source>
</evidence>
<keyword evidence="9 14" id="KW-0732">Signal</keyword>
<dbReference type="InterPro" id="IPR007484">
    <property type="entry name" value="Peptidase_M28"/>
</dbReference>
<feature type="signal peptide" evidence="14">
    <location>
        <begin position="1"/>
        <end position="19"/>
    </location>
</feature>
<evidence type="ECO:0000256" key="11">
    <source>
        <dbReference type="ARBA" id="ARBA00022833"/>
    </source>
</evidence>
<evidence type="ECO:0000256" key="1">
    <source>
        <dbReference type="ARBA" id="ARBA00001947"/>
    </source>
</evidence>
<dbReference type="STRING" id="1051890.A0A3N4LEP0"/>
<reference evidence="18 19" key="1">
    <citation type="journal article" date="2018" name="Nat. Ecol. Evol.">
        <title>Pezizomycetes genomes reveal the molecular basis of ectomycorrhizal truffle lifestyle.</title>
        <authorList>
            <person name="Murat C."/>
            <person name="Payen T."/>
            <person name="Noel B."/>
            <person name="Kuo A."/>
            <person name="Morin E."/>
            <person name="Chen J."/>
            <person name="Kohler A."/>
            <person name="Krizsan K."/>
            <person name="Balestrini R."/>
            <person name="Da Silva C."/>
            <person name="Montanini B."/>
            <person name="Hainaut M."/>
            <person name="Levati E."/>
            <person name="Barry K.W."/>
            <person name="Belfiori B."/>
            <person name="Cichocki N."/>
            <person name="Clum A."/>
            <person name="Dockter R.B."/>
            <person name="Fauchery L."/>
            <person name="Guy J."/>
            <person name="Iotti M."/>
            <person name="Le Tacon F."/>
            <person name="Lindquist E.A."/>
            <person name="Lipzen A."/>
            <person name="Malagnac F."/>
            <person name="Mello A."/>
            <person name="Molinier V."/>
            <person name="Miyauchi S."/>
            <person name="Poulain J."/>
            <person name="Riccioni C."/>
            <person name="Rubini A."/>
            <person name="Sitrit Y."/>
            <person name="Splivallo R."/>
            <person name="Traeger S."/>
            <person name="Wang M."/>
            <person name="Zifcakova L."/>
            <person name="Wipf D."/>
            <person name="Zambonelli A."/>
            <person name="Paolocci F."/>
            <person name="Nowrousian M."/>
            <person name="Ottonello S."/>
            <person name="Baldrian P."/>
            <person name="Spatafora J.W."/>
            <person name="Henrissat B."/>
            <person name="Nagy L.G."/>
            <person name="Aury J.M."/>
            <person name="Wincker P."/>
            <person name="Grigoriev I.V."/>
            <person name="Bonfante P."/>
            <person name="Martin F.M."/>
        </authorList>
    </citation>
    <scope>NUCLEOTIDE SEQUENCE [LARGE SCALE GENOMIC DNA]</scope>
    <source>
        <strain evidence="18 19">ATCC MYA-4762</strain>
    </source>
</reference>